<evidence type="ECO:0000256" key="2">
    <source>
        <dbReference type="SAM" id="Coils"/>
    </source>
</evidence>
<evidence type="ECO:0000259" key="3">
    <source>
        <dbReference type="Pfam" id="PF24809"/>
    </source>
</evidence>
<sequence length="535" mass="61798">MATPADEASMRERWFANVNIDFEARNKEENEAMEELRQLVHKKVTWGNMKPEICESKKALELQINNTLRRLTDAADNALHMGTAAKQELDLHRSHGINKASAGIQKFATNLAKVLTEYSGIAEVVEKAGGLYGTAGYSALSCLLVIAVNKSKYDSLITDQLEYMHAFFPKINLLAEIYKPDQKIAELVIDVHHEIILFARDAAEYFLKRSRRFRMSLRAENRAIDERVERIRKSLKDINEWCMVFLQRSVAELAQQHRDARKEHDKLLNELVALEHRKQKKQALVELSKFREQIDHPLECSNCNLNRIHGQLQSTFKHHPGSIKALVNFSRMTLDVLKEKECYQLWENWPSTKLLLLGGKTDPESRSRRNGYSWLSPIAAELCTAWKSQLVSFFSCHPDSWWIEKPTLQQAITCSLYQMAEQDPALLEQDFFQLPNVKWQPEEDEDMKSLIKFTRECVKIASKKRPVMWIFDRVDICKQHPSEILTFLKNVANCDCNLKIITIWDTTSPSVKGYCEHFIQYTDLAAGDIGLDQKR</sequence>
<evidence type="ECO:0000313" key="6">
    <source>
        <dbReference type="Proteomes" id="UP000054302"/>
    </source>
</evidence>
<feature type="domain" description="DUF7708" evidence="3">
    <location>
        <begin position="106"/>
        <end position="242"/>
    </location>
</feature>
<evidence type="ECO:0000259" key="4">
    <source>
        <dbReference type="Pfam" id="PF24883"/>
    </source>
</evidence>
<organism evidence="5 6">
    <name type="scientific">Exophiala mesophila</name>
    <name type="common">Black yeast-like fungus</name>
    <dbReference type="NCBI Taxonomy" id="212818"/>
    <lineage>
        <taxon>Eukaryota</taxon>
        <taxon>Fungi</taxon>
        <taxon>Dikarya</taxon>
        <taxon>Ascomycota</taxon>
        <taxon>Pezizomycotina</taxon>
        <taxon>Eurotiomycetes</taxon>
        <taxon>Chaetothyriomycetidae</taxon>
        <taxon>Chaetothyriales</taxon>
        <taxon>Herpotrichiellaceae</taxon>
        <taxon>Exophiala</taxon>
    </lineage>
</organism>
<dbReference type="Pfam" id="PF24883">
    <property type="entry name" value="NPHP3_N"/>
    <property type="match status" value="1"/>
</dbReference>
<evidence type="ECO:0000313" key="5">
    <source>
        <dbReference type="EMBL" id="KIV95643.1"/>
    </source>
</evidence>
<reference evidence="5 6" key="1">
    <citation type="submission" date="2015-01" db="EMBL/GenBank/DDBJ databases">
        <title>The Genome Sequence of Exophiala mesophila CBS40295.</title>
        <authorList>
            <consortium name="The Broad Institute Genomics Platform"/>
            <person name="Cuomo C."/>
            <person name="de Hoog S."/>
            <person name="Gorbushina A."/>
            <person name="Stielow B."/>
            <person name="Teixiera M."/>
            <person name="Abouelleil A."/>
            <person name="Chapman S.B."/>
            <person name="Priest M."/>
            <person name="Young S.K."/>
            <person name="Wortman J."/>
            <person name="Nusbaum C."/>
            <person name="Birren B."/>
        </authorList>
    </citation>
    <scope>NUCLEOTIDE SEQUENCE [LARGE SCALE GENOMIC DNA]</scope>
    <source>
        <strain evidence="5 6">CBS 40295</strain>
    </source>
</reference>
<dbReference type="RefSeq" id="XP_016227217.1">
    <property type="nucleotide sequence ID" value="XM_016367699.1"/>
</dbReference>
<gene>
    <name evidence="5" type="ORF">PV10_03270</name>
</gene>
<dbReference type="STRING" id="212818.A0A0D2A9K3"/>
<keyword evidence="2" id="KW-0175">Coiled coil</keyword>
<dbReference type="OrthoDB" id="5389929at2759"/>
<dbReference type="InterPro" id="IPR056884">
    <property type="entry name" value="NPHP3-like_N"/>
</dbReference>
<name>A0A0D2A9K3_EXOME</name>
<evidence type="ECO:0000256" key="1">
    <source>
        <dbReference type="ARBA" id="ARBA00022737"/>
    </source>
</evidence>
<accession>A0A0D2A9K3</accession>
<dbReference type="AlphaFoldDB" id="A0A0D2A9K3"/>
<dbReference type="Pfam" id="PF24809">
    <property type="entry name" value="DUF7708"/>
    <property type="match status" value="1"/>
</dbReference>
<protein>
    <submittedName>
        <fullName evidence="5">Uncharacterized protein</fullName>
    </submittedName>
</protein>
<dbReference type="GeneID" id="27321115"/>
<dbReference type="EMBL" id="KN847521">
    <property type="protein sequence ID" value="KIV95643.1"/>
    <property type="molecule type" value="Genomic_DNA"/>
</dbReference>
<feature type="coiled-coil region" evidence="2">
    <location>
        <begin position="19"/>
        <end position="77"/>
    </location>
</feature>
<dbReference type="VEuPathDB" id="FungiDB:PV10_03270"/>
<keyword evidence="6" id="KW-1185">Reference proteome</keyword>
<dbReference type="HOGENOM" id="CLU_479793_0_0_1"/>
<dbReference type="InterPro" id="IPR056125">
    <property type="entry name" value="DUF7708"/>
</dbReference>
<proteinExistence type="predicted"/>
<keyword evidence="1" id="KW-0677">Repeat</keyword>
<dbReference type="Proteomes" id="UP000054302">
    <property type="component" value="Unassembled WGS sequence"/>
</dbReference>
<feature type="domain" description="Nephrocystin 3-like N-terminal" evidence="4">
    <location>
        <begin position="337"/>
        <end position="501"/>
    </location>
</feature>
<feature type="coiled-coil region" evidence="2">
    <location>
        <begin position="243"/>
        <end position="284"/>
    </location>
</feature>